<keyword evidence="5 13" id="KW-0418">Kinase</keyword>
<evidence type="ECO:0000256" key="11">
    <source>
        <dbReference type="SAM" id="MobiDB-lite"/>
    </source>
</evidence>
<proteinExistence type="predicted"/>
<dbReference type="Pfam" id="PF00069">
    <property type="entry name" value="Pkinase"/>
    <property type="match status" value="1"/>
</dbReference>
<comment type="catalytic activity">
    <reaction evidence="7">
        <text>L-threonyl-[protein] + ATP = O-phospho-L-threonyl-[protein] + ADP + H(+)</text>
        <dbReference type="Rhea" id="RHEA:46608"/>
        <dbReference type="Rhea" id="RHEA-COMP:11060"/>
        <dbReference type="Rhea" id="RHEA-COMP:11605"/>
        <dbReference type="ChEBI" id="CHEBI:15378"/>
        <dbReference type="ChEBI" id="CHEBI:30013"/>
        <dbReference type="ChEBI" id="CHEBI:30616"/>
        <dbReference type="ChEBI" id="CHEBI:61977"/>
        <dbReference type="ChEBI" id="CHEBI:456216"/>
        <dbReference type="EC" id="2.7.11.1"/>
    </reaction>
</comment>
<evidence type="ECO:0000256" key="5">
    <source>
        <dbReference type="ARBA" id="ARBA00022777"/>
    </source>
</evidence>
<dbReference type="InterPro" id="IPR000719">
    <property type="entry name" value="Prot_kinase_dom"/>
</dbReference>
<dbReference type="SUPFAM" id="SSF48403">
    <property type="entry name" value="Ankyrin repeat"/>
    <property type="match status" value="1"/>
</dbReference>
<dbReference type="InterPro" id="IPR011009">
    <property type="entry name" value="Kinase-like_dom_sf"/>
</dbReference>
<feature type="region of interest" description="Disordered" evidence="11">
    <location>
        <begin position="678"/>
        <end position="707"/>
    </location>
</feature>
<dbReference type="OrthoDB" id="248923at2759"/>
<gene>
    <name evidence="13" type="ORF">HRG_08949</name>
</gene>
<evidence type="ECO:0000256" key="3">
    <source>
        <dbReference type="ARBA" id="ARBA00022679"/>
    </source>
</evidence>
<keyword evidence="10" id="KW-0175">Coiled coil</keyword>
<sequence>MGDQKAHGRTTVGNAVPGQRQGRAWQDEHERKDCEAMTVWDRDEHERKEREAVAACDRDEHERKERETMAAWDRDELWPAINKPLFSGSDAKRFDGRLDKLEVLAIGAFSRVDMVQYGAVHLARKRIVRRRGLTIEDLRQEGLTMSKLDHHHVVKLVATYAPRAHELCLLIWPAAVCNLSVLLDDIEDLRLGETKGDRNDIADRLHALCLLSSDDEEANPDTSSRPFDFLCTLFGCVARALAYCHANGVCHLDINPSNILLNPCRVYLADFGNSRDISGQQNWTTTNGVLGNEKWRAPELYADYGSSIYLSDIYSLGLVYLNIATVLYNARLADFEDALRYLPRLSLDDRLRARQDKIKRHLEKLTAYALGTPRFILTYEGQETVRPRPIVSLISNMTAPNPRNRLPAERVDEKLSKLGGIYQIYHAECCKRPISWVEDRWDKKFIAMASLEVKHEQQRKRIVELEGRDEMYEARLENARRAHDNHVTRLQALLREAEYQHQRLELDKKAPRKVPRPVMSGVKGPSGATPAGLGLAKSGPTPVVMGPPTEPARRVWSRGLGSRLPLPVTPNRSGTPAVAYGLSITDSSVPPSVFSGHSIEKNVDLELEDEDVWTPISSLASEQGHEQIVGLLLEKGVAPDSRNKDSKDKDSRDTNSKNKDGWTPLSLAAEQEHEEIVRPLLGKGVDGPTSSDDLKDKEPMGRKDGKRSLLDRRIDTIEVDREFDAHETELGLQLSLELCQLHMQLRRRFMERLWHFYLTSG</sequence>
<dbReference type="PANTHER" id="PTHR43671:SF98">
    <property type="entry name" value="SERINE_THREONINE-PROTEIN KINASE NEK11"/>
    <property type="match status" value="1"/>
</dbReference>
<dbReference type="GeneID" id="68358078"/>
<feature type="repeat" description="ANK" evidence="9">
    <location>
        <begin position="660"/>
        <end position="692"/>
    </location>
</feature>
<dbReference type="Pfam" id="PF12796">
    <property type="entry name" value="Ank_2"/>
    <property type="match status" value="1"/>
</dbReference>
<keyword evidence="3" id="KW-0808">Transferase</keyword>
<keyword evidence="6" id="KW-0067">ATP-binding</keyword>
<dbReference type="InterPro" id="IPR002110">
    <property type="entry name" value="Ankyrin_rpt"/>
</dbReference>
<evidence type="ECO:0000313" key="14">
    <source>
        <dbReference type="Proteomes" id="UP000824596"/>
    </source>
</evidence>
<dbReference type="PROSITE" id="PS50011">
    <property type="entry name" value="PROTEIN_KINASE_DOM"/>
    <property type="match status" value="1"/>
</dbReference>
<dbReference type="PANTHER" id="PTHR43671">
    <property type="entry name" value="SERINE/THREONINE-PROTEIN KINASE NEK"/>
    <property type="match status" value="1"/>
</dbReference>
<dbReference type="Proteomes" id="UP000824596">
    <property type="component" value="Unassembled WGS sequence"/>
</dbReference>
<evidence type="ECO:0000256" key="8">
    <source>
        <dbReference type="ARBA" id="ARBA00048679"/>
    </source>
</evidence>
<dbReference type="AlphaFoldDB" id="A0A9P8SEK4"/>
<reference evidence="13" key="1">
    <citation type="submission" date="2021-09" db="EMBL/GenBank/DDBJ databases">
        <title>A high-quality genome of the endoparasitic fungus Hirsutella rhossiliensis with a comparison of Hirsutella genomes reveals transposable elements contributing to genome size variation.</title>
        <authorList>
            <person name="Lin R."/>
            <person name="Jiao Y."/>
            <person name="Sun X."/>
            <person name="Ling J."/>
            <person name="Xie B."/>
            <person name="Cheng X."/>
        </authorList>
    </citation>
    <scope>NUCLEOTIDE SEQUENCE</scope>
    <source>
        <strain evidence="13">HR02</strain>
    </source>
</reference>
<keyword evidence="14" id="KW-1185">Reference proteome</keyword>
<dbReference type="GO" id="GO:0005524">
    <property type="term" value="F:ATP binding"/>
    <property type="evidence" value="ECO:0007669"/>
    <property type="project" value="UniProtKB-KW"/>
</dbReference>
<feature type="compositionally biased region" description="Basic and acidic residues" evidence="11">
    <location>
        <begin position="641"/>
        <end position="660"/>
    </location>
</feature>
<evidence type="ECO:0000256" key="7">
    <source>
        <dbReference type="ARBA" id="ARBA00047899"/>
    </source>
</evidence>
<evidence type="ECO:0000256" key="4">
    <source>
        <dbReference type="ARBA" id="ARBA00022741"/>
    </source>
</evidence>
<dbReference type="Gene3D" id="1.10.510.10">
    <property type="entry name" value="Transferase(Phosphotransferase) domain 1"/>
    <property type="match status" value="1"/>
</dbReference>
<feature type="compositionally biased region" description="Basic and acidic residues" evidence="11">
    <location>
        <begin position="692"/>
        <end position="707"/>
    </location>
</feature>
<feature type="region of interest" description="Disordered" evidence="11">
    <location>
        <begin position="512"/>
        <end position="546"/>
    </location>
</feature>
<dbReference type="SMART" id="SM00248">
    <property type="entry name" value="ANK"/>
    <property type="match status" value="2"/>
</dbReference>
<dbReference type="RefSeq" id="XP_044717441.1">
    <property type="nucleotide sequence ID" value="XM_044867420.1"/>
</dbReference>
<feature type="domain" description="Protein kinase" evidence="12">
    <location>
        <begin position="98"/>
        <end position="418"/>
    </location>
</feature>
<evidence type="ECO:0000313" key="13">
    <source>
        <dbReference type="EMBL" id="KAH0959928.1"/>
    </source>
</evidence>
<evidence type="ECO:0000256" key="1">
    <source>
        <dbReference type="ARBA" id="ARBA00012513"/>
    </source>
</evidence>
<evidence type="ECO:0000256" key="6">
    <source>
        <dbReference type="ARBA" id="ARBA00022840"/>
    </source>
</evidence>
<dbReference type="EMBL" id="JAIZPD010000011">
    <property type="protein sequence ID" value="KAH0959928.1"/>
    <property type="molecule type" value="Genomic_DNA"/>
</dbReference>
<keyword evidence="9" id="KW-0040">ANK repeat</keyword>
<dbReference type="CDD" id="cd00180">
    <property type="entry name" value="PKc"/>
    <property type="match status" value="1"/>
</dbReference>
<keyword evidence="4" id="KW-0547">Nucleotide-binding</keyword>
<dbReference type="PROSITE" id="PS50297">
    <property type="entry name" value="ANK_REP_REGION"/>
    <property type="match status" value="1"/>
</dbReference>
<evidence type="ECO:0000259" key="12">
    <source>
        <dbReference type="PROSITE" id="PS50011"/>
    </source>
</evidence>
<dbReference type="InterPro" id="IPR036770">
    <property type="entry name" value="Ankyrin_rpt-contain_sf"/>
</dbReference>
<feature type="region of interest" description="Disordered" evidence="11">
    <location>
        <begin position="1"/>
        <end position="31"/>
    </location>
</feature>
<keyword evidence="2" id="KW-0723">Serine/threonine-protein kinase</keyword>
<dbReference type="GO" id="GO:0004674">
    <property type="term" value="F:protein serine/threonine kinase activity"/>
    <property type="evidence" value="ECO:0007669"/>
    <property type="project" value="UniProtKB-KW"/>
</dbReference>
<dbReference type="SUPFAM" id="SSF56112">
    <property type="entry name" value="Protein kinase-like (PK-like)"/>
    <property type="match status" value="1"/>
</dbReference>
<dbReference type="EC" id="2.7.11.1" evidence="1"/>
<dbReference type="Gene3D" id="1.25.40.20">
    <property type="entry name" value="Ankyrin repeat-containing domain"/>
    <property type="match status" value="2"/>
</dbReference>
<evidence type="ECO:0000256" key="10">
    <source>
        <dbReference type="SAM" id="Coils"/>
    </source>
</evidence>
<organism evidence="13 14">
    <name type="scientific">Hirsutella rhossiliensis</name>
    <dbReference type="NCBI Taxonomy" id="111463"/>
    <lineage>
        <taxon>Eukaryota</taxon>
        <taxon>Fungi</taxon>
        <taxon>Dikarya</taxon>
        <taxon>Ascomycota</taxon>
        <taxon>Pezizomycotina</taxon>
        <taxon>Sordariomycetes</taxon>
        <taxon>Hypocreomycetidae</taxon>
        <taxon>Hypocreales</taxon>
        <taxon>Ophiocordycipitaceae</taxon>
        <taxon>Hirsutella</taxon>
    </lineage>
</organism>
<evidence type="ECO:0000256" key="9">
    <source>
        <dbReference type="PROSITE-ProRule" id="PRU00023"/>
    </source>
</evidence>
<accession>A0A9P8SEK4</accession>
<name>A0A9P8SEK4_9HYPO</name>
<evidence type="ECO:0000256" key="2">
    <source>
        <dbReference type="ARBA" id="ARBA00022527"/>
    </source>
</evidence>
<feature type="region of interest" description="Disordered" evidence="11">
    <location>
        <begin position="633"/>
        <end position="665"/>
    </location>
</feature>
<protein>
    <recommendedName>
        <fullName evidence="1">non-specific serine/threonine protein kinase</fullName>
        <ecNumber evidence="1">2.7.11.1</ecNumber>
    </recommendedName>
</protein>
<dbReference type="PROSITE" id="PS50088">
    <property type="entry name" value="ANK_REPEAT"/>
    <property type="match status" value="1"/>
</dbReference>
<dbReference type="InterPro" id="IPR050660">
    <property type="entry name" value="NEK_Ser/Thr_kinase"/>
</dbReference>
<comment type="caution">
    <text evidence="13">The sequence shown here is derived from an EMBL/GenBank/DDBJ whole genome shotgun (WGS) entry which is preliminary data.</text>
</comment>
<comment type="catalytic activity">
    <reaction evidence="8">
        <text>L-seryl-[protein] + ATP = O-phospho-L-seryl-[protein] + ADP + H(+)</text>
        <dbReference type="Rhea" id="RHEA:17989"/>
        <dbReference type="Rhea" id="RHEA-COMP:9863"/>
        <dbReference type="Rhea" id="RHEA-COMP:11604"/>
        <dbReference type="ChEBI" id="CHEBI:15378"/>
        <dbReference type="ChEBI" id="CHEBI:29999"/>
        <dbReference type="ChEBI" id="CHEBI:30616"/>
        <dbReference type="ChEBI" id="CHEBI:83421"/>
        <dbReference type="ChEBI" id="CHEBI:456216"/>
        <dbReference type="EC" id="2.7.11.1"/>
    </reaction>
</comment>
<feature type="coiled-coil region" evidence="10">
    <location>
        <begin position="448"/>
        <end position="507"/>
    </location>
</feature>